<protein>
    <submittedName>
        <fullName evidence="1">Uncharacterized protein</fullName>
    </submittedName>
</protein>
<dbReference type="InParanoid" id="A0A2J6TTH7"/>
<name>A0A2J6TTH7_9HELO</name>
<dbReference type="GeneID" id="36594433"/>
<dbReference type="Proteomes" id="UP000235371">
    <property type="component" value="Unassembled WGS sequence"/>
</dbReference>
<proteinExistence type="predicted"/>
<keyword evidence="2" id="KW-1185">Reference proteome</keyword>
<accession>A0A2J6TTH7</accession>
<reference evidence="1 2" key="1">
    <citation type="submission" date="2016-04" db="EMBL/GenBank/DDBJ databases">
        <title>A degradative enzymes factory behind the ericoid mycorrhizal symbiosis.</title>
        <authorList>
            <consortium name="DOE Joint Genome Institute"/>
            <person name="Martino E."/>
            <person name="Morin E."/>
            <person name="Grelet G."/>
            <person name="Kuo A."/>
            <person name="Kohler A."/>
            <person name="Daghino S."/>
            <person name="Barry K."/>
            <person name="Choi C."/>
            <person name="Cichocki N."/>
            <person name="Clum A."/>
            <person name="Copeland A."/>
            <person name="Hainaut M."/>
            <person name="Haridas S."/>
            <person name="Labutti K."/>
            <person name="Lindquist E."/>
            <person name="Lipzen A."/>
            <person name="Khouja H.-R."/>
            <person name="Murat C."/>
            <person name="Ohm R."/>
            <person name="Olson A."/>
            <person name="Spatafora J."/>
            <person name="Veneault-Fourrey C."/>
            <person name="Henrissat B."/>
            <person name="Grigoriev I."/>
            <person name="Martin F."/>
            <person name="Perotto S."/>
        </authorList>
    </citation>
    <scope>NUCLEOTIDE SEQUENCE [LARGE SCALE GENOMIC DNA]</scope>
    <source>
        <strain evidence="1 2">E</strain>
    </source>
</reference>
<evidence type="ECO:0000313" key="1">
    <source>
        <dbReference type="EMBL" id="PMD66315.1"/>
    </source>
</evidence>
<dbReference type="AlphaFoldDB" id="A0A2J6TTH7"/>
<organism evidence="1 2">
    <name type="scientific">Hyaloscypha bicolor E</name>
    <dbReference type="NCBI Taxonomy" id="1095630"/>
    <lineage>
        <taxon>Eukaryota</taxon>
        <taxon>Fungi</taxon>
        <taxon>Dikarya</taxon>
        <taxon>Ascomycota</taxon>
        <taxon>Pezizomycotina</taxon>
        <taxon>Leotiomycetes</taxon>
        <taxon>Helotiales</taxon>
        <taxon>Hyaloscyphaceae</taxon>
        <taxon>Hyaloscypha</taxon>
        <taxon>Hyaloscypha bicolor</taxon>
    </lineage>
</organism>
<sequence length="159" mass="17964">MSPPTFVLLHRDLEMFCEGLSHFQFTIEQHHEHISQIITLVDPFQNGPRTSEVSSRKFQDMLIAPYRLKLRGSPHFVAKGAISDDLAVAAMAQITWPRMGDYEIVLSELEELKAKGNESFRMGDLPLASENWSRALINMRQLMQGPPGAKLEGQTLSIE</sequence>
<dbReference type="RefSeq" id="XP_024743219.1">
    <property type="nucleotide sequence ID" value="XM_024886356.1"/>
</dbReference>
<dbReference type="OrthoDB" id="5229512at2759"/>
<gene>
    <name evidence="1" type="ORF">K444DRAFT_659474</name>
</gene>
<evidence type="ECO:0000313" key="2">
    <source>
        <dbReference type="Proteomes" id="UP000235371"/>
    </source>
</evidence>
<dbReference type="EMBL" id="KZ613745">
    <property type="protein sequence ID" value="PMD66315.1"/>
    <property type="molecule type" value="Genomic_DNA"/>
</dbReference>